<feature type="transmembrane region" description="Helical" evidence="4">
    <location>
        <begin position="21"/>
        <end position="50"/>
    </location>
</feature>
<dbReference type="EMBL" id="JABFAA010000008">
    <property type="protein sequence ID" value="MBA0689860.1"/>
    <property type="molecule type" value="Genomic_DNA"/>
</dbReference>
<gene>
    <name evidence="6" type="ORF">Goari_007567</name>
</gene>
<dbReference type="AlphaFoldDB" id="A0A7J8XS36"/>
<dbReference type="GO" id="GO:0008171">
    <property type="term" value="F:O-methyltransferase activity"/>
    <property type="evidence" value="ECO:0007669"/>
    <property type="project" value="InterPro"/>
</dbReference>
<protein>
    <recommendedName>
        <fullName evidence="5">O-methyltransferase C-terminal domain-containing protein</fullName>
    </recommendedName>
</protein>
<reference evidence="6 7" key="1">
    <citation type="journal article" date="2019" name="Genome Biol. Evol.">
        <title>Insights into the evolution of the New World diploid cottons (Gossypium, subgenus Houzingenia) based on genome sequencing.</title>
        <authorList>
            <person name="Grover C.E."/>
            <person name="Arick M.A. 2nd"/>
            <person name="Thrash A."/>
            <person name="Conover J.L."/>
            <person name="Sanders W.S."/>
            <person name="Peterson D.G."/>
            <person name="Frelichowski J.E."/>
            <person name="Scheffler J.A."/>
            <person name="Scheffler B.E."/>
            <person name="Wendel J.F."/>
        </authorList>
    </citation>
    <scope>NUCLEOTIDE SEQUENCE [LARGE SCALE GENOMIC DNA]</scope>
    <source>
        <strain evidence="6">185</strain>
        <tissue evidence="6">Leaf</tissue>
    </source>
</reference>
<accession>A0A7J8XS36</accession>
<dbReference type="GO" id="GO:0032259">
    <property type="term" value="P:methylation"/>
    <property type="evidence" value="ECO:0007669"/>
    <property type="project" value="UniProtKB-KW"/>
</dbReference>
<dbReference type="InterPro" id="IPR001077">
    <property type="entry name" value="COMT_C"/>
</dbReference>
<dbReference type="Gene3D" id="3.40.50.150">
    <property type="entry name" value="Vaccinia Virus protein VP39"/>
    <property type="match status" value="2"/>
</dbReference>
<keyword evidence="4" id="KW-1133">Transmembrane helix</keyword>
<dbReference type="InterPro" id="IPR036390">
    <property type="entry name" value="WH_DNA-bd_sf"/>
</dbReference>
<evidence type="ECO:0000256" key="4">
    <source>
        <dbReference type="SAM" id="Phobius"/>
    </source>
</evidence>
<keyword evidence="2" id="KW-0808">Transferase</keyword>
<sequence length="314" mass="35436">MSISFIASVPKTRVLVQFRDWYLSIILLFFTLFVAISCCTVVFSFGYFLIEDITVECASALPMVLKFTTKPNAPLMLDRSFRLLPSYSVLTCSLRTLPVGKVERLYGLGPVCNFLTKNEDGVSLSTLSLLNQHQPPLTDRTSRRAGPDQHKIIMKSCYYLKGSAGRWNSIQQDQWWYDRTDSKLNKIFNKGIFDHSIFAMKKVLEIYDGFEGLKTLVDVGGWCGASVPKGDAIFMKVSQRNIDDHCSKFLKKCYEAVPDNGKMIVADSILPDYPDPSLATKVVGLFDCTLWATNHGRKERTEKEFEALATGFEP</sequence>
<keyword evidence="4" id="KW-0812">Transmembrane</keyword>
<evidence type="ECO:0000313" key="6">
    <source>
        <dbReference type="EMBL" id="MBA0689860.1"/>
    </source>
</evidence>
<keyword evidence="4" id="KW-0472">Membrane</keyword>
<organism evidence="6 7">
    <name type="scientific">Gossypium aridum</name>
    <name type="common">American cotton</name>
    <name type="synonym">Erioxylum aridum</name>
    <dbReference type="NCBI Taxonomy" id="34290"/>
    <lineage>
        <taxon>Eukaryota</taxon>
        <taxon>Viridiplantae</taxon>
        <taxon>Streptophyta</taxon>
        <taxon>Embryophyta</taxon>
        <taxon>Tracheophyta</taxon>
        <taxon>Spermatophyta</taxon>
        <taxon>Magnoliopsida</taxon>
        <taxon>eudicotyledons</taxon>
        <taxon>Gunneridae</taxon>
        <taxon>Pentapetalae</taxon>
        <taxon>rosids</taxon>
        <taxon>malvids</taxon>
        <taxon>Malvales</taxon>
        <taxon>Malvaceae</taxon>
        <taxon>Malvoideae</taxon>
        <taxon>Gossypium</taxon>
    </lineage>
</organism>
<dbReference type="SUPFAM" id="SSF53335">
    <property type="entry name" value="S-adenosyl-L-methionine-dependent methyltransferases"/>
    <property type="match status" value="1"/>
</dbReference>
<evidence type="ECO:0000256" key="3">
    <source>
        <dbReference type="ARBA" id="ARBA00022691"/>
    </source>
</evidence>
<name>A0A7J8XS36_GOSAI</name>
<dbReference type="Proteomes" id="UP000593577">
    <property type="component" value="Unassembled WGS sequence"/>
</dbReference>
<evidence type="ECO:0000313" key="7">
    <source>
        <dbReference type="Proteomes" id="UP000593577"/>
    </source>
</evidence>
<dbReference type="SUPFAM" id="SSF46785">
    <property type="entry name" value="Winged helix' DNA-binding domain"/>
    <property type="match status" value="1"/>
</dbReference>
<evidence type="ECO:0000259" key="5">
    <source>
        <dbReference type="Pfam" id="PF00891"/>
    </source>
</evidence>
<keyword evidence="1" id="KW-0489">Methyltransferase</keyword>
<dbReference type="Gene3D" id="1.10.10.10">
    <property type="entry name" value="Winged helix-like DNA-binding domain superfamily/Winged helix DNA-binding domain"/>
    <property type="match status" value="1"/>
</dbReference>
<dbReference type="InterPro" id="IPR016461">
    <property type="entry name" value="COMT-like"/>
</dbReference>
<feature type="domain" description="O-methyltransferase C-terminal" evidence="5">
    <location>
        <begin position="226"/>
        <end position="311"/>
    </location>
</feature>
<dbReference type="PANTHER" id="PTHR11746">
    <property type="entry name" value="O-METHYLTRANSFERASE"/>
    <property type="match status" value="1"/>
</dbReference>
<keyword evidence="7" id="KW-1185">Reference proteome</keyword>
<evidence type="ECO:0000256" key="2">
    <source>
        <dbReference type="ARBA" id="ARBA00022679"/>
    </source>
</evidence>
<evidence type="ECO:0000256" key="1">
    <source>
        <dbReference type="ARBA" id="ARBA00022603"/>
    </source>
</evidence>
<keyword evidence="3" id="KW-0949">S-adenosyl-L-methionine</keyword>
<comment type="caution">
    <text evidence="6">The sequence shown here is derived from an EMBL/GenBank/DDBJ whole genome shotgun (WGS) entry which is preliminary data.</text>
</comment>
<dbReference type="InterPro" id="IPR036388">
    <property type="entry name" value="WH-like_DNA-bd_sf"/>
</dbReference>
<dbReference type="Pfam" id="PF00891">
    <property type="entry name" value="Methyltransf_2"/>
    <property type="match status" value="1"/>
</dbReference>
<proteinExistence type="predicted"/>
<dbReference type="InterPro" id="IPR029063">
    <property type="entry name" value="SAM-dependent_MTases_sf"/>
</dbReference>